<accession>A0AAD9ZAW9</accession>
<dbReference type="AlphaFoldDB" id="A0AAD9ZAW9"/>
<protein>
    <submittedName>
        <fullName evidence="2">Uncharacterized protein</fullName>
    </submittedName>
</protein>
<evidence type="ECO:0000313" key="3">
    <source>
        <dbReference type="Proteomes" id="UP001276659"/>
    </source>
</evidence>
<gene>
    <name evidence="2" type="ORF">OEA41_001900</name>
</gene>
<sequence length="345" mass="38582">MDVIQIPAVLIITGTQSSTPAQTKISVSIPFFASAREALILFKDVATGRLTLTRAVSLGPDWDAAINNALVDVPALLAERQIRLEDLRNLLEEEAIDQLALICKTRGQLPILQDLILRHKQQEILIRLEDRHGAGKIMEKLQSDKIKPEEKEQLMEELRQAHTANRETYIELQSSPSEARRATEINTHRSALRIISWFEKSSYIADIPNRRRNRAMRAELVSAADSKVHFSALDLSDNIEAFRGTCSICCGDEQIMSVVLKNLDTIEENTTDFELNFPLCALLCPRSIYQEEIVATIPTIDYAGPNKKYINHQLALAITAGLATGIPGIVQIFMTILDRTLETKA</sequence>
<keyword evidence="1" id="KW-0812">Transmembrane</keyword>
<dbReference type="EMBL" id="JASNWA010000006">
    <property type="protein sequence ID" value="KAK3174654.1"/>
    <property type="molecule type" value="Genomic_DNA"/>
</dbReference>
<evidence type="ECO:0000256" key="1">
    <source>
        <dbReference type="SAM" id="Phobius"/>
    </source>
</evidence>
<feature type="transmembrane region" description="Helical" evidence="1">
    <location>
        <begin position="314"/>
        <end position="337"/>
    </location>
</feature>
<comment type="caution">
    <text evidence="2">The sequence shown here is derived from an EMBL/GenBank/DDBJ whole genome shotgun (WGS) entry which is preliminary data.</text>
</comment>
<proteinExistence type="predicted"/>
<name>A0AAD9ZAW9_9LECA</name>
<organism evidence="2 3">
    <name type="scientific">Lepraria neglecta</name>
    <dbReference type="NCBI Taxonomy" id="209136"/>
    <lineage>
        <taxon>Eukaryota</taxon>
        <taxon>Fungi</taxon>
        <taxon>Dikarya</taxon>
        <taxon>Ascomycota</taxon>
        <taxon>Pezizomycotina</taxon>
        <taxon>Lecanoromycetes</taxon>
        <taxon>OSLEUM clade</taxon>
        <taxon>Lecanoromycetidae</taxon>
        <taxon>Lecanorales</taxon>
        <taxon>Lecanorineae</taxon>
        <taxon>Stereocaulaceae</taxon>
        <taxon>Lepraria</taxon>
    </lineage>
</organism>
<keyword evidence="1" id="KW-0472">Membrane</keyword>
<dbReference type="Proteomes" id="UP001276659">
    <property type="component" value="Unassembled WGS sequence"/>
</dbReference>
<keyword evidence="3" id="KW-1185">Reference proteome</keyword>
<reference evidence="2" key="1">
    <citation type="submission" date="2022-11" db="EMBL/GenBank/DDBJ databases">
        <title>Chromosomal genome sequence assembly and mating type (MAT) locus characterization of the leprose asexual lichenized fungus Lepraria neglecta (Nyl.) Erichsen.</title>
        <authorList>
            <person name="Allen J.L."/>
            <person name="Pfeffer B."/>
        </authorList>
    </citation>
    <scope>NUCLEOTIDE SEQUENCE</scope>
    <source>
        <strain evidence="2">Allen 5258</strain>
    </source>
</reference>
<keyword evidence="1" id="KW-1133">Transmembrane helix</keyword>
<evidence type="ECO:0000313" key="2">
    <source>
        <dbReference type="EMBL" id="KAK3174654.1"/>
    </source>
</evidence>